<dbReference type="EMBL" id="NGLB01000003">
    <property type="protein sequence ID" value="OTN94416.1"/>
    <property type="molecule type" value="Genomic_DNA"/>
</dbReference>
<dbReference type="Pfam" id="PF13439">
    <property type="entry name" value="Glyco_transf_4"/>
    <property type="match status" value="1"/>
</dbReference>
<evidence type="ECO:0000259" key="1">
    <source>
        <dbReference type="Pfam" id="PF00534"/>
    </source>
</evidence>
<dbReference type="InterPro" id="IPR050194">
    <property type="entry name" value="Glycosyltransferase_grp1"/>
</dbReference>
<dbReference type="RefSeq" id="WP_086325164.1">
    <property type="nucleotide sequence ID" value="NZ_JBNBYO010000021.1"/>
</dbReference>
<dbReference type="AlphaFoldDB" id="A0AB73NLJ4"/>
<dbReference type="InterPro" id="IPR028098">
    <property type="entry name" value="Glyco_trans_4-like_N"/>
</dbReference>
<evidence type="ECO:0008006" key="5">
    <source>
        <dbReference type="Google" id="ProtNLM"/>
    </source>
</evidence>
<evidence type="ECO:0000259" key="2">
    <source>
        <dbReference type="Pfam" id="PF13439"/>
    </source>
</evidence>
<dbReference type="PANTHER" id="PTHR45947:SF3">
    <property type="entry name" value="SULFOQUINOVOSYL TRANSFERASE SQD2"/>
    <property type="match status" value="1"/>
</dbReference>
<dbReference type="Pfam" id="PF00534">
    <property type="entry name" value="Glycos_transf_1"/>
    <property type="match status" value="1"/>
</dbReference>
<dbReference type="GO" id="GO:0016757">
    <property type="term" value="F:glycosyltransferase activity"/>
    <property type="evidence" value="ECO:0007669"/>
    <property type="project" value="InterPro"/>
</dbReference>
<feature type="domain" description="Glycosyltransferase subfamily 4-like N-terminal" evidence="2">
    <location>
        <begin position="29"/>
        <end position="173"/>
    </location>
</feature>
<proteinExistence type="predicted"/>
<evidence type="ECO:0000313" key="4">
    <source>
        <dbReference type="Proteomes" id="UP000194737"/>
    </source>
</evidence>
<organism evidence="3 4">
    <name type="scientific">Enterococcus faecium</name>
    <name type="common">Streptococcus faecium</name>
    <dbReference type="NCBI Taxonomy" id="1352"/>
    <lineage>
        <taxon>Bacteria</taxon>
        <taxon>Bacillati</taxon>
        <taxon>Bacillota</taxon>
        <taxon>Bacilli</taxon>
        <taxon>Lactobacillales</taxon>
        <taxon>Enterococcaceae</taxon>
        <taxon>Enterococcus</taxon>
    </lineage>
</organism>
<dbReference type="Proteomes" id="UP000194737">
    <property type="component" value="Unassembled WGS sequence"/>
</dbReference>
<feature type="domain" description="Glycosyl transferase family 1" evidence="1">
    <location>
        <begin position="192"/>
        <end position="365"/>
    </location>
</feature>
<name>A0AB73NLJ4_ENTFC</name>
<reference evidence="3 4" key="1">
    <citation type="submission" date="2017-05" db="EMBL/GenBank/DDBJ databases">
        <title>The Genome Sequence of Enterococcus faecium 6F2_DIV0138.</title>
        <authorList>
            <consortium name="The Broad Institute Genomics Platform"/>
            <consortium name="The Broad Institute Genomic Center for Infectious Diseases"/>
            <person name="Earl A."/>
            <person name="Manson A."/>
            <person name="Schwartman J."/>
            <person name="Gilmore M."/>
            <person name="Abouelleil A."/>
            <person name="Cao P."/>
            <person name="Chapman S."/>
            <person name="Cusick C."/>
            <person name="Shea T."/>
            <person name="Young S."/>
            <person name="Neafsey D."/>
            <person name="Nusbaum C."/>
            <person name="Birren B."/>
        </authorList>
    </citation>
    <scope>NUCLEOTIDE SEQUENCE [LARGE SCALE GENOMIC DNA]</scope>
    <source>
        <strain evidence="3 4">6F2_DIV0138</strain>
    </source>
</reference>
<dbReference type="PANTHER" id="PTHR45947">
    <property type="entry name" value="SULFOQUINOVOSYL TRANSFERASE SQD2"/>
    <property type="match status" value="1"/>
</dbReference>
<dbReference type="Gene3D" id="3.40.50.2000">
    <property type="entry name" value="Glycogen Phosphorylase B"/>
    <property type="match status" value="2"/>
</dbReference>
<accession>A0AB73NLJ4</accession>
<protein>
    <recommendedName>
        <fullName evidence="5">Glycosyltransferase</fullName>
    </recommendedName>
</protein>
<gene>
    <name evidence="3" type="ORF">A5804_002726</name>
</gene>
<dbReference type="SUPFAM" id="SSF53756">
    <property type="entry name" value="UDP-Glycosyltransferase/glycogen phosphorylase"/>
    <property type="match status" value="1"/>
</dbReference>
<comment type="caution">
    <text evidence="3">The sequence shown here is derived from an EMBL/GenBank/DDBJ whole genome shotgun (WGS) entry which is preliminary data.</text>
</comment>
<evidence type="ECO:0000313" key="3">
    <source>
        <dbReference type="EMBL" id="OTN94416.1"/>
    </source>
</evidence>
<dbReference type="InterPro" id="IPR001296">
    <property type="entry name" value="Glyco_trans_1"/>
</dbReference>
<sequence length="390" mass="46108">MLDNNKVFMFSTVHNWLDTRILKKEYITLVNAGFEVSLFAVEDKKFNDISLYCKNNSCIKLFKQEEKKISRIKRWKTVYRAAIESNAKYYHFHDPELLYVAAKIKRKKKDAVIIYDMHELFPAYLKTKEWIPKYFRNILSWITEKIEKYFMKKCDGVIFAEKSYKKYYQKLKLASVDILNYPILDTNIINLDNQKKRKYNQRKNLIYVGDVTEDRNTLGMVHLVKQLEDLGVQVNLKIIGPNNLNREIQTQVNDFVNEHKLNEKIQFLGRLPYEEIWSHLREADLGLCMLLPIPNYTQSMATKIYEYMAIGLPVIASDFPLWRKLLCGEKQAGIVINPLNIKEASIKIGDLLLNQEKLETLSNNGTYLIKNEFNWQIEGNKLLMFYKSFY</sequence>